<dbReference type="GO" id="GO:0006310">
    <property type="term" value="P:DNA recombination"/>
    <property type="evidence" value="ECO:0007669"/>
    <property type="project" value="InterPro"/>
</dbReference>
<proteinExistence type="inferred from homology"/>
<comment type="caution">
    <text evidence="9">The sequence shown here is derived from an EMBL/GenBank/DDBJ whole genome shotgun (WGS) entry which is preliminary data.</text>
</comment>
<accession>A0A158J2K3</accession>
<evidence type="ECO:0000256" key="1">
    <source>
        <dbReference type="ARBA" id="ARBA00005915"/>
    </source>
</evidence>
<dbReference type="GO" id="GO:0003676">
    <property type="term" value="F:nucleic acid binding"/>
    <property type="evidence" value="ECO:0007669"/>
    <property type="project" value="InterPro"/>
</dbReference>
<evidence type="ECO:0000259" key="6">
    <source>
        <dbReference type="Pfam" id="PF01368"/>
    </source>
</evidence>
<dbReference type="InterPro" id="IPR041122">
    <property type="entry name" value="RecJ_OB"/>
</dbReference>
<dbReference type="InterPro" id="IPR004610">
    <property type="entry name" value="RecJ"/>
</dbReference>
<gene>
    <name evidence="9" type="ORF">AWB67_03190</name>
</gene>
<feature type="domain" description="RecJ OB" evidence="8">
    <location>
        <begin position="472"/>
        <end position="569"/>
    </location>
</feature>
<dbReference type="InterPro" id="IPR038763">
    <property type="entry name" value="DHH_sf"/>
</dbReference>
<evidence type="ECO:0000256" key="4">
    <source>
        <dbReference type="ARBA" id="ARBA00022801"/>
    </source>
</evidence>
<evidence type="ECO:0000259" key="8">
    <source>
        <dbReference type="Pfam" id="PF17768"/>
    </source>
</evidence>
<dbReference type="EMBL" id="FCOL02000016">
    <property type="protein sequence ID" value="SAL62531.1"/>
    <property type="molecule type" value="Genomic_DNA"/>
</dbReference>
<evidence type="ECO:0000256" key="2">
    <source>
        <dbReference type="ARBA" id="ARBA00019841"/>
    </source>
</evidence>
<dbReference type="InterPro" id="IPR003156">
    <property type="entry name" value="DHHA1_dom"/>
</dbReference>
<evidence type="ECO:0000313" key="9">
    <source>
        <dbReference type="EMBL" id="SAL62531.1"/>
    </source>
</evidence>
<keyword evidence="4" id="KW-0378">Hydrolase</keyword>
<dbReference type="Gene3D" id="3.90.1640.30">
    <property type="match status" value="1"/>
</dbReference>
<dbReference type="InterPro" id="IPR001667">
    <property type="entry name" value="DDH_dom"/>
</dbReference>
<sequence length="572" mass="62010">MNDSMTRIVTRASSPADAEVLMRHGLHPVIARLYASRGVSSPDEIEIELKKLHAPVGLKGCDEAAVVLADALAQKRRMLVVADYDCDGATACAVAVRGLRMFGAQIDYLVPNRFEYGYGLTPEIVELAARRPNGKPELLITVDNGIASVDGVEAANALGIDVLVTDHHLPGDELPPARAIVNPNQPGCSFPSKCIAGVGVMFYVLLALRAELRRRNAFTDANPEPRLDGLLDLVALGTVADVVRLDPNNRILVAQGLKRIRAGRMQPGIAALFRAAGRDARVASGFDMGFALGPRLNAAGRLADMSLGIECLTTDDIGRAWELAQQLDSINRERREIEAGMQQQALDELQSIDPADSATLTLFNPDWHQGVIGIVAGRLKERFHRPSFTFAHADESGVLSKGSGRSIPGFHLRDAVDLISKREPGMIVKFGGHAMAAGLTIATADIPRFTAAFEKIGREWLTAEALSRVVETDGELEDAYFTPQFVELIDAAVWGQGFPAPVFSGEFDVASQALVKDKHLKLQLVRGRQRFNAIWFNHVDTLPARAMVAYRLVSDTWNGVARVQMVVEHAAG</sequence>
<keyword evidence="10" id="KW-1185">Reference proteome</keyword>
<dbReference type="InterPro" id="IPR051673">
    <property type="entry name" value="SSDNA_exonuclease_RecJ"/>
</dbReference>
<dbReference type="FunFam" id="3.90.1640.30:FF:000001">
    <property type="entry name" value="Single-stranded-DNA-specific exonuclease RecJ"/>
    <property type="match status" value="1"/>
</dbReference>
<dbReference type="PANTHER" id="PTHR30255:SF2">
    <property type="entry name" value="SINGLE-STRANDED-DNA-SPECIFIC EXONUCLEASE RECJ"/>
    <property type="match status" value="1"/>
</dbReference>
<dbReference type="GO" id="GO:0006281">
    <property type="term" value="P:DNA repair"/>
    <property type="evidence" value="ECO:0007669"/>
    <property type="project" value="InterPro"/>
</dbReference>
<comment type="similarity">
    <text evidence="1">Belongs to the RecJ family.</text>
</comment>
<protein>
    <recommendedName>
        <fullName evidence="2">Single-stranded-DNA-specific exonuclease RecJ</fullName>
    </recommendedName>
</protein>
<dbReference type="PANTHER" id="PTHR30255">
    <property type="entry name" value="SINGLE-STRANDED-DNA-SPECIFIC EXONUCLEASE RECJ"/>
    <property type="match status" value="1"/>
</dbReference>
<evidence type="ECO:0000256" key="3">
    <source>
        <dbReference type="ARBA" id="ARBA00022722"/>
    </source>
</evidence>
<keyword evidence="3" id="KW-0540">Nuclease</keyword>
<keyword evidence="5 9" id="KW-0269">Exonuclease</keyword>
<dbReference type="Pfam" id="PF01368">
    <property type="entry name" value="DHH"/>
    <property type="match status" value="1"/>
</dbReference>
<dbReference type="Gene3D" id="3.10.310.30">
    <property type="match status" value="1"/>
</dbReference>
<reference evidence="9" key="1">
    <citation type="submission" date="2016-01" db="EMBL/GenBank/DDBJ databases">
        <authorList>
            <person name="Peeters C."/>
        </authorList>
    </citation>
    <scope>NUCLEOTIDE SEQUENCE [LARGE SCALE GENOMIC DNA]</scope>
    <source>
        <strain evidence="9">LMG 22937</strain>
    </source>
</reference>
<dbReference type="Pfam" id="PF17768">
    <property type="entry name" value="RecJ_OB"/>
    <property type="match status" value="1"/>
</dbReference>
<dbReference type="AlphaFoldDB" id="A0A158J2K3"/>
<name>A0A158J2K3_9BURK</name>
<dbReference type="NCBIfam" id="TIGR00644">
    <property type="entry name" value="recJ"/>
    <property type="match status" value="1"/>
</dbReference>
<dbReference type="GO" id="GO:0008409">
    <property type="term" value="F:5'-3' exonuclease activity"/>
    <property type="evidence" value="ECO:0007669"/>
    <property type="project" value="InterPro"/>
</dbReference>
<organism evidence="9 10">
    <name type="scientific">Caballeronia terrestris</name>
    <dbReference type="NCBI Taxonomy" id="1226301"/>
    <lineage>
        <taxon>Bacteria</taxon>
        <taxon>Pseudomonadati</taxon>
        <taxon>Pseudomonadota</taxon>
        <taxon>Betaproteobacteria</taxon>
        <taxon>Burkholderiales</taxon>
        <taxon>Burkholderiaceae</taxon>
        <taxon>Caballeronia</taxon>
    </lineage>
</organism>
<dbReference type="Pfam" id="PF02272">
    <property type="entry name" value="DHHA1"/>
    <property type="match status" value="1"/>
</dbReference>
<feature type="domain" description="DDH" evidence="6">
    <location>
        <begin position="78"/>
        <end position="238"/>
    </location>
</feature>
<evidence type="ECO:0000313" key="10">
    <source>
        <dbReference type="Proteomes" id="UP000054925"/>
    </source>
</evidence>
<dbReference type="SUPFAM" id="SSF64182">
    <property type="entry name" value="DHH phosphoesterases"/>
    <property type="match status" value="1"/>
</dbReference>
<dbReference type="Proteomes" id="UP000054925">
    <property type="component" value="Unassembled WGS sequence"/>
</dbReference>
<evidence type="ECO:0000259" key="7">
    <source>
        <dbReference type="Pfam" id="PF02272"/>
    </source>
</evidence>
<evidence type="ECO:0000256" key="5">
    <source>
        <dbReference type="ARBA" id="ARBA00022839"/>
    </source>
</evidence>
<feature type="domain" description="DHHA1" evidence="7">
    <location>
        <begin position="363"/>
        <end position="456"/>
    </location>
</feature>